<dbReference type="GO" id="GO:0055085">
    <property type="term" value="P:transmembrane transport"/>
    <property type="evidence" value="ECO:0007669"/>
    <property type="project" value="InterPro"/>
</dbReference>
<protein>
    <submittedName>
        <fullName evidence="8">Uncharacterized protein</fullName>
    </submittedName>
</protein>
<comment type="similarity">
    <text evidence="7">Belongs to the binding-protein-dependent transport system permease family.</text>
</comment>
<evidence type="ECO:0000256" key="1">
    <source>
        <dbReference type="ARBA" id="ARBA00004651"/>
    </source>
</evidence>
<dbReference type="PANTHER" id="PTHR30151:SF0">
    <property type="entry name" value="ABC TRANSPORTER PERMEASE PROTEIN MJ0413-RELATED"/>
    <property type="match status" value="1"/>
</dbReference>
<feature type="transmembrane region" description="Helical" evidence="7">
    <location>
        <begin position="12"/>
        <end position="28"/>
    </location>
</feature>
<feature type="transmembrane region" description="Helical" evidence="7">
    <location>
        <begin position="125"/>
        <end position="148"/>
    </location>
</feature>
<dbReference type="InterPro" id="IPR035906">
    <property type="entry name" value="MetI-like_sf"/>
</dbReference>
<name>A0A402D6R4_9BACT</name>
<sequence>MALLPAVNFNRNLSPLAWIPFAILWFQVGDKAAIFLIYMASVFPLILATMSAVATIPKVYFRVGQDFGMMGWERLTRVTLPAILPQLVTALRVTAGIAWVVVVAAEMVGCQDGLGYGIYDARNGLRTDTVVCYMIVIGLLGVGIDRLLAGLAKLPSLRWGYER</sequence>
<keyword evidence="3" id="KW-1003">Cell membrane</keyword>
<accession>A0A402D6R4</accession>
<evidence type="ECO:0000256" key="4">
    <source>
        <dbReference type="ARBA" id="ARBA00022692"/>
    </source>
</evidence>
<evidence type="ECO:0000256" key="6">
    <source>
        <dbReference type="ARBA" id="ARBA00023136"/>
    </source>
</evidence>
<gene>
    <name evidence="8" type="ORF">CCAX7_13920</name>
</gene>
<dbReference type="KEGG" id="ccot:CCAX7_13920"/>
<dbReference type="Pfam" id="PF00528">
    <property type="entry name" value="BPD_transp_1"/>
    <property type="match status" value="1"/>
</dbReference>
<evidence type="ECO:0000256" key="3">
    <source>
        <dbReference type="ARBA" id="ARBA00022475"/>
    </source>
</evidence>
<proteinExistence type="inferred from homology"/>
<comment type="subcellular location">
    <subcellularLocation>
        <location evidence="1 7">Cell membrane</location>
        <topology evidence="1 7">Multi-pass membrane protein</topology>
    </subcellularLocation>
</comment>
<keyword evidence="2 7" id="KW-0813">Transport</keyword>
<dbReference type="CDD" id="cd06261">
    <property type="entry name" value="TM_PBP2"/>
    <property type="match status" value="1"/>
</dbReference>
<dbReference type="GO" id="GO:0005886">
    <property type="term" value="C:plasma membrane"/>
    <property type="evidence" value="ECO:0007669"/>
    <property type="project" value="UniProtKB-SubCell"/>
</dbReference>
<dbReference type="SUPFAM" id="SSF161098">
    <property type="entry name" value="MetI-like"/>
    <property type="match status" value="1"/>
</dbReference>
<keyword evidence="6 7" id="KW-0472">Membrane</keyword>
<feature type="transmembrane region" description="Helical" evidence="7">
    <location>
        <begin position="34"/>
        <end position="61"/>
    </location>
</feature>
<dbReference type="EMBL" id="AP025739">
    <property type="protein sequence ID" value="BDI29341.1"/>
    <property type="molecule type" value="Genomic_DNA"/>
</dbReference>
<evidence type="ECO:0000256" key="5">
    <source>
        <dbReference type="ARBA" id="ARBA00022989"/>
    </source>
</evidence>
<evidence type="ECO:0000313" key="8">
    <source>
        <dbReference type="EMBL" id="BDI29341.1"/>
    </source>
</evidence>
<dbReference type="AlphaFoldDB" id="A0A402D6R4"/>
<dbReference type="Proteomes" id="UP000287394">
    <property type="component" value="Chromosome"/>
</dbReference>
<keyword evidence="4 7" id="KW-0812">Transmembrane</keyword>
<evidence type="ECO:0000256" key="7">
    <source>
        <dbReference type="RuleBase" id="RU363032"/>
    </source>
</evidence>
<organism evidence="8 9">
    <name type="scientific">Capsulimonas corticalis</name>
    <dbReference type="NCBI Taxonomy" id="2219043"/>
    <lineage>
        <taxon>Bacteria</taxon>
        <taxon>Bacillati</taxon>
        <taxon>Armatimonadota</taxon>
        <taxon>Armatimonadia</taxon>
        <taxon>Capsulimonadales</taxon>
        <taxon>Capsulimonadaceae</taxon>
        <taxon>Capsulimonas</taxon>
    </lineage>
</organism>
<dbReference type="PANTHER" id="PTHR30151">
    <property type="entry name" value="ALKANE SULFONATE ABC TRANSPORTER-RELATED, MEMBRANE SUBUNIT"/>
    <property type="match status" value="1"/>
</dbReference>
<keyword evidence="5 7" id="KW-1133">Transmembrane helix</keyword>
<keyword evidence="9" id="KW-1185">Reference proteome</keyword>
<dbReference type="Gene3D" id="1.10.3720.10">
    <property type="entry name" value="MetI-like"/>
    <property type="match status" value="1"/>
</dbReference>
<dbReference type="InterPro" id="IPR000515">
    <property type="entry name" value="MetI-like"/>
</dbReference>
<evidence type="ECO:0000256" key="2">
    <source>
        <dbReference type="ARBA" id="ARBA00022448"/>
    </source>
</evidence>
<evidence type="ECO:0000313" key="9">
    <source>
        <dbReference type="Proteomes" id="UP000287394"/>
    </source>
</evidence>
<dbReference type="PROSITE" id="PS50928">
    <property type="entry name" value="ABC_TM1"/>
    <property type="match status" value="1"/>
</dbReference>
<reference evidence="8 9" key="1">
    <citation type="journal article" date="2019" name="Int. J. Syst. Evol. Microbiol.">
        <title>Capsulimonas corticalis gen. nov., sp. nov., an aerobic capsulated bacterium, of a novel bacterial order, Capsulimonadales ord. nov., of the class Armatimonadia of the phylum Armatimonadetes.</title>
        <authorList>
            <person name="Li J."/>
            <person name="Kudo C."/>
            <person name="Tonouchi A."/>
        </authorList>
    </citation>
    <scope>NUCLEOTIDE SEQUENCE [LARGE SCALE GENOMIC DNA]</scope>
    <source>
        <strain evidence="8 9">AX-7</strain>
    </source>
</reference>